<dbReference type="SUPFAM" id="SSF55729">
    <property type="entry name" value="Acyl-CoA N-acyltransferases (Nat)"/>
    <property type="match status" value="1"/>
</dbReference>
<dbReference type="AlphaFoldDB" id="A0A9X2I6M5"/>
<dbReference type="Gene3D" id="3.40.630.30">
    <property type="match status" value="1"/>
</dbReference>
<gene>
    <name evidence="2" type="ORF">M6D89_16955</name>
</gene>
<comment type="caution">
    <text evidence="2">The sequence shown here is derived from an EMBL/GenBank/DDBJ whole genome shotgun (WGS) entry which is preliminary data.</text>
</comment>
<name>A0A9X2I6M5_9GAMM</name>
<accession>A0A9X2I6M5</accession>
<protein>
    <submittedName>
        <fullName evidence="2">N-acetyltransferase</fullName>
    </submittedName>
</protein>
<dbReference type="EMBL" id="JAMFTH010000009">
    <property type="protein sequence ID" value="MCP8900996.1"/>
    <property type="molecule type" value="Genomic_DNA"/>
</dbReference>
<dbReference type="RefSeq" id="WP_253969283.1">
    <property type="nucleotide sequence ID" value="NZ_JAMFTH010000009.1"/>
</dbReference>
<dbReference type="InterPro" id="IPR000182">
    <property type="entry name" value="GNAT_dom"/>
</dbReference>
<sequence length="168" mass="18049">MDIKIRNEGKGDVEPIHRVTVLAFRDALHTDHTEQFIVKALRQADALFLSQVAESDGEVIGHVAISPVKVSDGSTNWFGLGPISMLPEYQGKGVGSKLMESALAGLREKGAEGCVVLGDPSYYGRFGFKVVDGGVFPGVPVKYFQALSFGSGFPQGEVTYHEEFSAQG</sequence>
<dbReference type="InterPro" id="IPR016181">
    <property type="entry name" value="Acyl_CoA_acyltransferase"/>
</dbReference>
<organism evidence="2 3">
    <name type="scientific">Gilvimarinus xylanilyticus</name>
    <dbReference type="NCBI Taxonomy" id="2944139"/>
    <lineage>
        <taxon>Bacteria</taxon>
        <taxon>Pseudomonadati</taxon>
        <taxon>Pseudomonadota</taxon>
        <taxon>Gammaproteobacteria</taxon>
        <taxon>Cellvibrionales</taxon>
        <taxon>Cellvibrionaceae</taxon>
        <taxon>Gilvimarinus</taxon>
    </lineage>
</organism>
<dbReference type="PROSITE" id="PS51186">
    <property type="entry name" value="GNAT"/>
    <property type="match status" value="1"/>
</dbReference>
<dbReference type="Pfam" id="PF00583">
    <property type="entry name" value="Acetyltransf_1"/>
    <property type="match status" value="1"/>
</dbReference>
<dbReference type="PANTHER" id="PTHR43617:SF2">
    <property type="entry name" value="UPF0039 PROTEIN SLL0451"/>
    <property type="match status" value="1"/>
</dbReference>
<dbReference type="PANTHER" id="PTHR43617">
    <property type="entry name" value="L-AMINO ACID N-ACETYLTRANSFERASE"/>
    <property type="match status" value="1"/>
</dbReference>
<dbReference type="CDD" id="cd04301">
    <property type="entry name" value="NAT_SF"/>
    <property type="match status" value="1"/>
</dbReference>
<feature type="domain" description="N-acetyltransferase" evidence="1">
    <location>
        <begin position="3"/>
        <end position="154"/>
    </location>
</feature>
<dbReference type="Proteomes" id="UP001139319">
    <property type="component" value="Unassembled WGS sequence"/>
</dbReference>
<proteinExistence type="predicted"/>
<reference evidence="2" key="2">
    <citation type="submission" date="2023-01" db="EMBL/GenBank/DDBJ databases">
        <title>Gilvimarinus xylanilyticus HB14 isolated from Caulerpa lentillifera aquaculture base in Hainan, China.</title>
        <authorList>
            <person name="Zhang Y.-J."/>
        </authorList>
    </citation>
    <scope>NUCLEOTIDE SEQUENCE</scope>
    <source>
        <strain evidence="2">HB14</strain>
    </source>
</reference>
<keyword evidence="3" id="KW-1185">Reference proteome</keyword>
<dbReference type="GO" id="GO:0016747">
    <property type="term" value="F:acyltransferase activity, transferring groups other than amino-acyl groups"/>
    <property type="evidence" value="ECO:0007669"/>
    <property type="project" value="InterPro"/>
</dbReference>
<evidence type="ECO:0000313" key="2">
    <source>
        <dbReference type="EMBL" id="MCP8900996.1"/>
    </source>
</evidence>
<reference evidence="2" key="1">
    <citation type="submission" date="2022-05" db="EMBL/GenBank/DDBJ databases">
        <authorList>
            <person name="Sun H.-N."/>
        </authorList>
    </citation>
    <scope>NUCLEOTIDE SEQUENCE</scope>
    <source>
        <strain evidence="2">HB14</strain>
    </source>
</reference>
<evidence type="ECO:0000313" key="3">
    <source>
        <dbReference type="Proteomes" id="UP001139319"/>
    </source>
</evidence>
<evidence type="ECO:0000259" key="1">
    <source>
        <dbReference type="PROSITE" id="PS51186"/>
    </source>
</evidence>
<dbReference type="InterPro" id="IPR050276">
    <property type="entry name" value="MshD_Acetyltransferase"/>
</dbReference>